<reference evidence="1" key="2">
    <citation type="journal article" date="2015" name="Data Brief">
        <title>Shoot transcriptome of the giant reed, Arundo donax.</title>
        <authorList>
            <person name="Barrero R.A."/>
            <person name="Guerrero F.D."/>
            <person name="Moolhuijzen P."/>
            <person name="Goolsby J.A."/>
            <person name="Tidwell J."/>
            <person name="Bellgard S.E."/>
            <person name="Bellgard M.I."/>
        </authorList>
    </citation>
    <scope>NUCLEOTIDE SEQUENCE</scope>
    <source>
        <tissue evidence="1">Shoot tissue taken approximately 20 cm above the soil surface</tissue>
    </source>
</reference>
<name>A0A0A9AI65_ARUDO</name>
<proteinExistence type="predicted"/>
<dbReference type="EMBL" id="GBRH01251098">
    <property type="protein sequence ID" value="JAD46797.1"/>
    <property type="molecule type" value="Transcribed_RNA"/>
</dbReference>
<protein>
    <submittedName>
        <fullName evidence="1">Uncharacterized protein</fullName>
    </submittedName>
</protein>
<organism evidence="1">
    <name type="scientific">Arundo donax</name>
    <name type="common">Giant reed</name>
    <name type="synonym">Donax arundinaceus</name>
    <dbReference type="NCBI Taxonomy" id="35708"/>
    <lineage>
        <taxon>Eukaryota</taxon>
        <taxon>Viridiplantae</taxon>
        <taxon>Streptophyta</taxon>
        <taxon>Embryophyta</taxon>
        <taxon>Tracheophyta</taxon>
        <taxon>Spermatophyta</taxon>
        <taxon>Magnoliopsida</taxon>
        <taxon>Liliopsida</taxon>
        <taxon>Poales</taxon>
        <taxon>Poaceae</taxon>
        <taxon>PACMAD clade</taxon>
        <taxon>Arundinoideae</taxon>
        <taxon>Arundineae</taxon>
        <taxon>Arundo</taxon>
    </lineage>
</organism>
<reference evidence="1" key="1">
    <citation type="submission" date="2014-09" db="EMBL/GenBank/DDBJ databases">
        <authorList>
            <person name="Magalhaes I.L.F."/>
            <person name="Oliveira U."/>
            <person name="Santos F.R."/>
            <person name="Vidigal T.H.D.A."/>
            <person name="Brescovit A.D."/>
            <person name="Santos A.J."/>
        </authorList>
    </citation>
    <scope>NUCLEOTIDE SEQUENCE</scope>
    <source>
        <tissue evidence="1">Shoot tissue taken approximately 20 cm above the soil surface</tissue>
    </source>
</reference>
<sequence>MMSVFVFCLALFYVENKIRAPQ</sequence>
<accession>A0A0A9AI65</accession>
<dbReference type="AlphaFoldDB" id="A0A0A9AI65"/>
<evidence type="ECO:0000313" key="1">
    <source>
        <dbReference type="EMBL" id="JAD46797.1"/>
    </source>
</evidence>